<reference evidence="2 3" key="1">
    <citation type="submission" date="2019-01" db="EMBL/GenBank/DDBJ databases">
        <authorList>
            <person name="Brito A."/>
        </authorList>
    </citation>
    <scope>NUCLEOTIDE SEQUENCE [LARGE SCALE GENOMIC DNA]</scope>
    <source>
        <strain evidence="2">1</strain>
    </source>
</reference>
<dbReference type="AlphaFoldDB" id="A0A563VTV8"/>
<accession>A0A563VTV8</accession>
<evidence type="ECO:0000313" key="3">
    <source>
        <dbReference type="Proteomes" id="UP000320055"/>
    </source>
</evidence>
<name>A0A563VTV8_9CYAN</name>
<keyword evidence="1" id="KW-0732">Signal</keyword>
<feature type="signal peptide" evidence="1">
    <location>
        <begin position="1"/>
        <end position="26"/>
    </location>
</feature>
<gene>
    <name evidence="2" type="ORF">H1P_2900002</name>
</gene>
<keyword evidence="3" id="KW-1185">Reference proteome</keyword>
<dbReference type="Proteomes" id="UP000320055">
    <property type="component" value="Unassembled WGS sequence"/>
</dbReference>
<protein>
    <submittedName>
        <fullName evidence="2">Uncharacterized protein</fullName>
    </submittedName>
</protein>
<organism evidence="2 3">
    <name type="scientific">Hyella patelloides LEGE 07179</name>
    <dbReference type="NCBI Taxonomy" id="945734"/>
    <lineage>
        <taxon>Bacteria</taxon>
        <taxon>Bacillati</taxon>
        <taxon>Cyanobacteriota</taxon>
        <taxon>Cyanophyceae</taxon>
        <taxon>Pleurocapsales</taxon>
        <taxon>Hyellaceae</taxon>
        <taxon>Hyella</taxon>
    </lineage>
</organism>
<proteinExistence type="predicted"/>
<evidence type="ECO:0000313" key="2">
    <source>
        <dbReference type="EMBL" id="VEP14835.1"/>
    </source>
</evidence>
<evidence type="ECO:0000256" key="1">
    <source>
        <dbReference type="SAM" id="SignalP"/>
    </source>
</evidence>
<dbReference type="RefSeq" id="WP_144873635.1">
    <property type="nucleotide sequence ID" value="NZ_LR214032.1"/>
</dbReference>
<feature type="chain" id="PRO_5022221180" evidence="1">
    <location>
        <begin position="27"/>
        <end position="178"/>
    </location>
</feature>
<sequence>MKHLIRNFFTLSCLAIAGILSNQSNAQAVSISFDSVSNDNYNSSITLDAGESLSSGNVLLLTNVQGITSATTPVNSPFELSTIGGGFSTINANALFEVSDSESESGPVTLSNVIQINATGSLDNVEYKLFASDSFSGAVTNNSTSVPFEFSPGLGIAIATGFFGWRFLKNTVAERLKQ</sequence>
<dbReference type="EMBL" id="CAACVJ010000213">
    <property type="protein sequence ID" value="VEP14835.1"/>
    <property type="molecule type" value="Genomic_DNA"/>
</dbReference>